<dbReference type="EMBL" id="BAABRU010000007">
    <property type="protein sequence ID" value="GAA5528563.1"/>
    <property type="molecule type" value="Genomic_DNA"/>
</dbReference>
<keyword evidence="5" id="KW-1185">Reference proteome</keyword>
<dbReference type="PROSITE" id="PS51186">
    <property type="entry name" value="GNAT"/>
    <property type="match status" value="1"/>
</dbReference>
<evidence type="ECO:0000313" key="4">
    <source>
        <dbReference type="EMBL" id="GAA5528563.1"/>
    </source>
</evidence>
<dbReference type="RefSeq" id="WP_345722176.1">
    <property type="nucleotide sequence ID" value="NZ_BAABRU010000007.1"/>
</dbReference>
<dbReference type="SUPFAM" id="SSF55729">
    <property type="entry name" value="Acyl-CoA N-acyltransferases (Nat)"/>
    <property type="match status" value="1"/>
</dbReference>
<feature type="domain" description="N-acetyltransferase" evidence="3">
    <location>
        <begin position="5"/>
        <end position="174"/>
    </location>
</feature>
<evidence type="ECO:0000256" key="2">
    <source>
        <dbReference type="ARBA" id="ARBA00023315"/>
    </source>
</evidence>
<proteinExistence type="predicted"/>
<organism evidence="4 5">
    <name type="scientific">Herpetosiphon gulosus</name>
    <dbReference type="NCBI Taxonomy" id="1973496"/>
    <lineage>
        <taxon>Bacteria</taxon>
        <taxon>Bacillati</taxon>
        <taxon>Chloroflexota</taxon>
        <taxon>Chloroflexia</taxon>
        <taxon>Herpetosiphonales</taxon>
        <taxon>Herpetosiphonaceae</taxon>
        <taxon>Herpetosiphon</taxon>
    </lineage>
</organism>
<accession>A0ABP9X1Y6</accession>
<sequence>MTIAFEIRPAQAHEEWAVAQLFEGLHHYNTSLDPYFSLSSDWREALQTFLIDQALNQRGITMLAWYGAKPIGLLMLAGQQGSALFKHRNWAELLALYVVHDVRGQGVAQRLLNLAQAWASQQGYQRMQLYVTASNQRAKRFYQAQGWQCVQEIWRLSLDQGQQLADIDEQMSVCLSNERE</sequence>
<comment type="caution">
    <text evidence="4">The sequence shown here is derived from an EMBL/GenBank/DDBJ whole genome shotgun (WGS) entry which is preliminary data.</text>
</comment>
<evidence type="ECO:0000313" key="5">
    <source>
        <dbReference type="Proteomes" id="UP001428290"/>
    </source>
</evidence>
<dbReference type="PANTHER" id="PTHR43877:SF2">
    <property type="entry name" value="AMINOALKYLPHOSPHONATE N-ACETYLTRANSFERASE-RELATED"/>
    <property type="match status" value="1"/>
</dbReference>
<evidence type="ECO:0000256" key="1">
    <source>
        <dbReference type="ARBA" id="ARBA00022679"/>
    </source>
</evidence>
<gene>
    <name evidence="4" type="ORF">Hgul01_02365</name>
</gene>
<keyword evidence="1" id="KW-0808">Transferase</keyword>
<keyword evidence="2" id="KW-0012">Acyltransferase</keyword>
<dbReference type="CDD" id="cd04301">
    <property type="entry name" value="NAT_SF"/>
    <property type="match status" value="1"/>
</dbReference>
<dbReference type="Proteomes" id="UP001428290">
    <property type="component" value="Unassembled WGS sequence"/>
</dbReference>
<dbReference type="Pfam" id="PF00583">
    <property type="entry name" value="Acetyltransf_1"/>
    <property type="match status" value="1"/>
</dbReference>
<protein>
    <recommendedName>
        <fullName evidence="3">N-acetyltransferase domain-containing protein</fullName>
    </recommendedName>
</protein>
<dbReference type="InterPro" id="IPR000182">
    <property type="entry name" value="GNAT_dom"/>
</dbReference>
<evidence type="ECO:0000259" key="3">
    <source>
        <dbReference type="PROSITE" id="PS51186"/>
    </source>
</evidence>
<dbReference type="Gene3D" id="3.40.630.30">
    <property type="match status" value="1"/>
</dbReference>
<dbReference type="InterPro" id="IPR050832">
    <property type="entry name" value="Bact_Acetyltransf"/>
</dbReference>
<name>A0ABP9X1Y6_9CHLR</name>
<reference evidence="4 5" key="1">
    <citation type="submission" date="2024-02" db="EMBL/GenBank/DDBJ databases">
        <title>Herpetosiphon gulosus NBRC 112829.</title>
        <authorList>
            <person name="Ichikawa N."/>
            <person name="Katano-Makiyama Y."/>
            <person name="Hidaka K."/>
        </authorList>
    </citation>
    <scope>NUCLEOTIDE SEQUENCE [LARGE SCALE GENOMIC DNA]</scope>
    <source>
        <strain evidence="4 5">NBRC 112829</strain>
    </source>
</reference>
<dbReference type="PANTHER" id="PTHR43877">
    <property type="entry name" value="AMINOALKYLPHOSPHONATE N-ACETYLTRANSFERASE-RELATED-RELATED"/>
    <property type="match status" value="1"/>
</dbReference>
<dbReference type="InterPro" id="IPR016181">
    <property type="entry name" value="Acyl_CoA_acyltransferase"/>
</dbReference>